<proteinExistence type="predicted"/>
<organism evidence="2 3">
    <name type="scientific">Pricia antarctica</name>
    <dbReference type="NCBI Taxonomy" id="641691"/>
    <lineage>
        <taxon>Bacteria</taxon>
        <taxon>Pseudomonadati</taxon>
        <taxon>Bacteroidota</taxon>
        <taxon>Flavobacteriia</taxon>
        <taxon>Flavobacteriales</taxon>
        <taxon>Flavobacteriaceae</taxon>
        <taxon>Pricia</taxon>
    </lineage>
</organism>
<feature type="domain" description="UspA" evidence="1">
    <location>
        <begin position="3"/>
        <end position="148"/>
    </location>
</feature>
<accession>A0A1G7GLB0</accession>
<dbReference type="AlphaFoldDB" id="A0A1G7GLB0"/>
<name>A0A1G7GLB0_9FLAO</name>
<dbReference type="Proteomes" id="UP000199109">
    <property type="component" value="Unassembled WGS sequence"/>
</dbReference>
<keyword evidence="3" id="KW-1185">Reference proteome</keyword>
<dbReference type="EMBL" id="FNAO01000008">
    <property type="protein sequence ID" value="SDE88891.1"/>
    <property type="molecule type" value="Genomic_DNA"/>
</dbReference>
<dbReference type="SUPFAM" id="SSF52402">
    <property type="entry name" value="Adenine nucleotide alpha hydrolases-like"/>
    <property type="match status" value="1"/>
</dbReference>
<gene>
    <name evidence="2" type="ORF">SAMN05421636_108193</name>
</gene>
<sequence>MGKKLLLTTDFSKNSWDALVYALKLHADQECDFYILNTYVKDTSGIDSIAFLDPDEAFNKLYENRSKEGLGDILQRLTFSEENTNHRMHVLSRSTPFVDAVKDVVEKMQIDMIIMGAKGMKNERARKYGKNTLAVIGSVRKCPVLVVPRNVSFNRPEEIVLATNFKTDFRTSEIKYLAEIAKRMEASVQILSLADKGKFTQKQETNKKRLKKYFKDVNHSFNMLHNVKMSDALNCFVEIRHSNIISYIDKKPSFWEQLGFSEPTLGKLGYYEKVPVLALNDK</sequence>
<dbReference type="Pfam" id="PF00582">
    <property type="entry name" value="Usp"/>
    <property type="match status" value="1"/>
</dbReference>
<protein>
    <submittedName>
        <fullName evidence="2">Nucleotide-binding universal stress protein, UspA family</fullName>
    </submittedName>
</protein>
<evidence type="ECO:0000313" key="3">
    <source>
        <dbReference type="Proteomes" id="UP000199109"/>
    </source>
</evidence>
<dbReference type="Gene3D" id="3.40.50.12370">
    <property type="match status" value="1"/>
</dbReference>
<dbReference type="CDD" id="cd00293">
    <property type="entry name" value="USP-like"/>
    <property type="match status" value="1"/>
</dbReference>
<dbReference type="STRING" id="641691.SAMN05421636_108193"/>
<evidence type="ECO:0000313" key="2">
    <source>
        <dbReference type="EMBL" id="SDE88891.1"/>
    </source>
</evidence>
<dbReference type="RefSeq" id="WP_091871789.1">
    <property type="nucleotide sequence ID" value="NZ_FNAO01000008.1"/>
</dbReference>
<evidence type="ECO:0000259" key="1">
    <source>
        <dbReference type="Pfam" id="PF00582"/>
    </source>
</evidence>
<reference evidence="2 3" key="1">
    <citation type="submission" date="2016-10" db="EMBL/GenBank/DDBJ databases">
        <authorList>
            <person name="de Groot N.N."/>
        </authorList>
    </citation>
    <scope>NUCLEOTIDE SEQUENCE [LARGE SCALE GENOMIC DNA]</scope>
    <source>
        <strain evidence="2 3">DSM 23421</strain>
    </source>
</reference>
<dbReference type="InterPro" id="IPR006016">
    <property type="entry name" value="UspA"/>
</dbReference>
<dbReference type="OrthoDB" id="9788959at2"/>